<protein>
    <submittedName>
        <fullName evidence="3">Uncharacterized protein</fullName>
    </submittedName>
</protein>
<feature type="transmembrane region" description="Helical" evidence="2">
    <location>
        <begin position="142"/>
        <end position="162"/>
    </location>
</feature>
<dbReference type="RefSeq" id="WP_249773812.1">
    <property type="nucleotide sequence ID" value="NZ_CP097332.1"/>
</dbReference>
<feature type="region of interest" description="Disordered" evidence="1">
    <location>
        <begin position="170"/>
        <end position="189"/>
    </location>
</feature>
<name>A0ABY4R369_9ACTN</name>
<evidence type="ECO:0000256" key="2">
    <source>
        <dbReference type="SAM" id="Phobius"/>
    </source>
</evidence>
<evidence type="ECO:0000313" key="3">
    <source>
        <dbReference type="EMBL" id="UQX89917.1"/>
    </source>
</evidence>
<gene>
    <name evidence="3" type="ORF">M6D93_07900</name>
</gene>
<accession>A0ABY4R369</accession>
<feature type="compositionally biased region" description="Basic and acidic residues" evidence="1">
    <location>
        <begin position="180"/>
        <end position="189"/>
    </location>
</feature>
<reference evidence="3" key="1">
    <citation type="journal article" date="2018" name="Int. J. Syst. Evol. Microbiol.">
        <title>Jatrophihabitans telluris sp. nov., isolated from sediment soil of lava forest wetlands and the emended description of the genus Jatrophihabitans.</title>
        <authorList>
            <person name="Lee K.C."/>
            <person name="Suh M.K."/>
            <person name="Eom M.K."/>
            <person name="Kim K.K."/>
            <person name="Kim J.S."/>
            <person name="Kim D.S."/>
            <person name="Ko S.H."/>
            <person name="Shin Y.K."/>
            <person name="Lee J.S."/>
        </authorList>
    </citation>
    <scope>NUCLEOTIDE SEQUENCE</scope>
    <source>
        <strain evidence="3">N237</strain>
    </source>
</reference>
<proteinExistence type="predicted"/>
<keyword evidence="2" id="KW-0812">Transmembrane</keyword>
<keyword evidence="4" id="KW-1185">Reference proteome</keyword>
<keyword evidence="2" id="KW-1133">Transmembrane helix</keyword>
<evidence type="ECO:0000313" key="4">
    <source>
        <dbReference type="Proteomes" id="UP001056336"/>
    </source>
</evidence>
<organism evidence="3 4">
    <name type="scientific">Jatrophihabitans telluris</name>
    <dbReference type="NCBI Taxonomy" id="2038343"/>
    <lineage>
        <taxon>Bacteria</taxon>
        <taxon>Bacillati</taxon>
        <taxon>Actinomycetota</taxon>
        <taxon>Actinomycetes</taxon>
        <taxon>Jatrophihabitantales</taxon>
        <taxon>Jatrophihabitantaceae</taxon>
        <taxon>Jatrophihabitans</taxon>
    </lineage>
</organism>
<sequence>MTSKAAASRRLVAGIVALLVALVLLAGARLMSNAQLHAYDRGATPQGTYRLTAGKTYQLSAAQSVGTLTAEGVLGTGLDLNCVARAASGAQNQLPIESTKDDARNLHLFATFRAADSGRFHIACNGLDQVFVDDADDAARDYSGLLTVLASVLGAIGVALVFSGGYRLSEPGSDRDEDASERARVETAE</sequence>
<evidence type="ECO:0000256" key="1">
    <source>
        <dbReference type="SAM" id="MobiDB-lite"/>
    </source>
</evidence>
<dbReference type="EMBL" id="CP097332">
    <property type="protein sequence ID" value="UQX89917.1"/>
    <property type="molecule type" value="Genomic_DNA"/>
</dbReference>
<reference evidence="3" key="2">
    <citation type="submission" date="2022-05" db="EMBL/GenBank/DDBJ databases">
        <authorList>
            <person name="Kim J.-S."/>
            <person name="Lee K."/>
            <person name="Suh M."/>
            <person name="Eom M."/>
            <person name="Kim J.-S."/>
            <person name="Kim D.-S."/>
            <person name="Ko S.-H."/>
            <person name="Shin Y."/>
            <person name="Lee J.-S."/>
        </authorList>
    </citation>
    <scope>NUCLEOTIDE SEQUENCE</scope>
    <source>
        <strain evidence="3">N237</strain>
    </source>
</reference>
<keyword evidence="2" id="KW-0472">Membrane</keyword>
<dbReference type="Proteomes" id="UP001056336">
    <property type="component" value="Chromosome"/>
</dbReference>